<evidence type="ECO:0000313" key="2">
    <source>
        <dbReference type="EMBL" id="KAJ7668072.1"/>
    </source>
</evidence>
<dbReference type="EMBL" id="JARKIE010000198">
    <property type="protein sequence ID" value="KAJ7668072.1"/>
    <property type="molecule type" value="Genomic_DNA"/>
</dbReference>
<gene>
    <name evidence="2" type="ORF">B0H17DRAFT_1142635</name>
</gene>
<proteinExistence type="predicted"/>
<dbReference type="AlphaFoldDB" id="A0AAD7G7S4"/>
<comment type="caution">
    <text evidence="2">The sequence shown here is derived from an EMBL/GenBank/DDBJ whole genome shotgun (WGS) entry which is preliminary data.</text>
</comment>
<name>A0AAD7G7S4_MYCRO</name>
<evidence type="ECO:0000313" key="3">
    <source>
        <dbReference type="Proteomes" id="UP001221757"/>
    </source>
</evidence>
<keyword evidence="3" id="KW-1185">Reference proteome</keyword>
<sequence length="583" mass="65069">MSRTPSAKFKTPTCVLCRQRKLTVGQLRSELPKGAACISCRQVTSQVMFPELQVNMLLIDVERGTCKSTSRPQECQYRDRPLGRSADPADQDRLFLPDGASACSSRSTNTSHDIAGYSPRPLLPGNTDIEALLNLYLPLPQSAESFHTSTNDQEFPGSRRSYAADTIALPSLPYLGHVPRNHTSSPGLLDLDLERSAELFAVRNLFLNHCWDYGLNLSAEKRDALSRGDTSGLIVSPALVQICQLLGYFISDHSHSEWWQYSQGQTQGETGQATIIFDVLDQGRHLLDTSTEMQVSALFALYYGMKGDISVFIERWVKLGDLLRRNLAMFDTIPFDCPAQLNSESCCPRGPAQEALSNFSQIIFVEVGRSLVRGLPLILDSSILAKFRQLTVMHRTNTELNFMRAKSILFLFDSQQIVAEWGRELGQPGSKIWSDSYWNLIEDVHAHLKVVDTPLLEVSFIHEAQVLTLKTAVIIALAALADLYALFAPFQPELRRKHSGVVEQVGVITSMFCGKEFQYLDAILGVCWSIALRPIIETDSTGNWDSSSAGHLPDVSRPALDIIRECHRRLRQKMPNWASGLPR</sequence>
<dbReference type="Proteomes" id="UP001221757">
    <property type="component" value="Unassembled WGS sequence"/>
</dbReference>
<reference evidence="2" key="1">
    <citation type="submission" date="2023-03" db="EMBL/GenBank/DDBJ databases">
        <title>Massive genome expansion in bonnet fungi (Mycena s.s.) driven by repeated elements and novel gene families across ecological guilds.</title>
        <authorList>
            <consortium name="Lawrence Berkeley National Laboratory"/>
            <person name="Harder C.B."/>
            <person name="Miyauchi S."/>
            <person name="Viragh M."/>
            <person name="Kuo A."/>
            <person name="Thoen E."/>
            <person name="Andreopoulos B."/>
            <person name="Lu D."/>
            <person name="Skrede I."/>
            <person name="Drula E."/>
            <person name="Henrissat B."/>
            <person name="Morin E."/>
            <person name="Kohler A."/>
            <person name="Barry K."/>
            <person name="LaButti K."/>
            <person name="Morin E."/>
            <person name="Salamov A."/>
            <person name="Lipzen A."/>
            <person name="Mereny Z."/>
            <person name="Hegedus B."/>
            <person name="Baldrian P."/>
            <person name="Stursova M."/>
            <person name="Weitz H."/>
            <person name="Taylor A."/>
            <person name="Grigoriev I.V."/>
            <person name="Nagy L.G."/>
            <person name="Martin F."/>
            <person name="Kauserud H."/>
        </authorList>
    </citation>
    <scope>NUCLEOTIDE SEQUENCE</scope>
    <source>
        <strain evidence="2">CBHHK067</strain>
    </source>
</reference>
<organism evidence="2 3">
    <name type="scientific">Mycena rosella</name>
    <name type="common">Pink bonnet</name>
    <name type="synonym">Agaricus rosellus</name>
    <dbReference type="NCBI Taxonomy" id="1033263"/>
    <lineage>
        <taxon>Eukaryota</taxon>
        <taxon>Fungi</taxon>
        <taxon>Dikarya</taxon>
        <taxon>Basidiomycota</taxon>
        <taxon>Agaricomycotina</taxon>
        <taxon>Agaricomycetes</taxon>
        <taxon>Agaricomycetidae</taxon>
        <taxon>Agaricales</taxon>
        <taxon>Marasmiineae</taxon>
        <taxon>Mycenaceae</taxon>
        <taxon>Mycena</taxon>
    </lineage>
</organism>
<evidence type="ECO:0000256" key="1">
    <source>
        <dbReference type="SAM" id="MobiDB-lite"/>
    </source>
</evidence>
<accession>A0AAD7G7S4</accession>
<protein>
    <submittedName>
        <fullName evidence="2">Uncharacterized protein</fullName>
    </submittedName>
</protein>
<feature type="region of interest" description="Disordered" evidence="1">
    <location>
        <begin position="70"/>
        <end position="91"/>
    </location>
</feature>